<feature type="compositionally biased region" description="Acidic residues" evidence="1">
    <location>
        <begin position="171"/>
        <end position="180"/>
    </location>
</feature>
<evidence type="ECO:0000313" key="4">
    <source>
        <dbReference type="Proteomes" id="UP000824782"/>
    </source>
</evidence>
<sequence>MESAAAYTSRPKLKYELDQVDVVTGEEAERNVLQVNAKLFVFNKEKQVWTERGHGYLRLNDTATSINAPFRSRLVMRNHGNLKLILNSKIFDGMKIERANRKCVRITATDLVDDGVKIFLVQAGVKDAGRLHAAIHHRLIALKSQRVQKQEQPSPKPQAKEDPSTQLLTSDSEDEEDDETMLYPSKISDHHQWIRQQPVLYS</sequence>
<evidence type="ECO:0000259" key="2">
    <source>
        <dbReference type="PROSITE" id="PS50196"/>
    </source>
</evidence>
<dbReference type="Pfam" id="PF00638">
    <property type="entry name" value="Ran_BP1"/>
    <property type="match status" value="1"/>
</dbReference>
<organism evidence="3 4">
    <name type="scientific">Engystomops pustulosus</name>
    <name type="common">Tungara frog</name>
    <name type="synonym">Physalaemus pustulosus</name>
    <dbReference type="NCBI Taxonomy" id="76066"/>
    <lineage>
        <taxon>Eukaryota</taxon>
        <taxon>Metazoa</taxon>
        <taxon>Chordata</taxon>
        <taxon>Craniata</taxon>
        <taxon>Vertebrata</taxon>
        <taxon>Euteleostomi</taxon>
        <taxon>Amphibia</taxon>
        <taxon>Batrachia</taxon>
        <taxon>Anura</taxon>
        <taxon>Neobatrachia</taxon>
        <taxon>Hyloidea</taxon>
        <taxon>Leptodactylidae</taxon>
        <taxon>Leiuperinae</taxon>
        <taxon>Engystomops</taxon>
    </lineage>
</organism>
<dbReference type="GO" id="GO:0006611">
    <property type="term" value="P:protein export from nucleus"/>
    <property type="evidence" value="ECO:0007669"/>
    <property type="project" value="TreeGrafter"/>
</dbReference>
<dbReference type="InterPro" id="IPR000156">
    <property type="entry name" value="Ran_bind_dom"/>
</dbReference>
<proteinExistence type="predicted"/>
<dbReference type="CDD" id="cd13180">
    <property type="entry name" value="RanBD_RanBP3"/>
    <property type="match status" value="1"/>
</dbReference>
<dbReference type="PROSITE" id="PS50196">
    <property type="entry name" value="RANBD1"/>
    <property type="match status" value="1"/>
</dbReference>
<accession>A0AAV7DRE3</accession>
<dbReference type="PANTHER" id="PTHR23138">
    <property type="entry name" value="RAN BINDING PROTEIN"/>
    <property type="match status" value="1"/>
</dbReference>
<reference evidence="3" key="1">
    <citation type="thesis" date="2020" institute="ProQuest LLC" country="789 East Eisenhower Parkway, Ann Arbor, MI, USA">
        <title>Comparative Genomics and Chromosome Evolution.</title>
        <authorList>
            <person name="Mudd A.B."/>
        </authorList>
    </citation>
    <scope>NUCLEOTIDE SEQUENCE</scope>
    <source>
        <strain evidence="3">237g6f4</strain>
        <tissue evidence="3">Blood</tissue>
    </source>
</reference>
<dbReference type="InterPro" id="IPR045255">
    <property type="entry name" value="RanBP1-like"/>
</dbReference>
<name>A0AAV7DRE3_ENGPU</name>
<evidence type="ECO:0000313" key="3">
    <source>
        <dbReference type="EMBL" id="KAG8599047.1"/>
    </source>
</evidence>
<dbReference type="SMART" id="SM00160">
    <property type="entry name" value="RanBD"/>
    <property type="match status" value="1"/>
</dbReference>
<dbReference type="AlphaFoldDB" id="A0AAV7DRE3"/>
<gene>
    <name evidence="3" type="ORF">GDO81_002858</name>
</gene>
<dbReference type="Proteomes" id="UP000824782">
    <property type="component" value="Unassembled WGS sequence"/>
</dbReference>
<feature type="domain" description="RanBD1" evidence="2">
    <location>
        <begin position="18"/>
        <end position="97"/>
    </location>
</feature>
<protein>
    <recommendedName>
        <fullName evidence="2">RanBD1 domain-containing protein</fullName>
    </recommendedName>
</protein>
<keyword evidence="4" id="KW-1185">Reference proteome</keyword>
<dbReference type="PANTHER" id="PTHR23138:SF88">
    <property type="entry name" value="RAN-BINDING PROTEIN 3-LIKE"/>
    <property type="match status" value="1"/>
</dbReference>
<dbReference type="EMBL" id="WNYA01000001">
    <property type="protein sequence ID" value="KAG8599047.1"/>
    <property type="molecule type" value="Genomic_DNA"/>
</dbReference>
<feature type="region of interest" description="Disordered" evidence="1">
    <location>
        <begin position="145"/>
        <end position="187"/>
    </location>
</feature>
<comment type="caution">
    <text evidence="3">The sequence shown here is derived from an EMBL/GenBank/DDBJ whole genome shotgun (WGS) entry which is preliminary data.</text>
</comment>
<dbReference type="InterPro" id="IPR011993">
    <property type="entry name" value="PH-like_dom_sf"/>
</dbReference>
<evidence type="ECO:0000256" key="1">
    <source>
        <dbReference type="SAM" id="MobiDB-lite"/>
    </source>
</evidence>
<dbReference type="Gene3D" id="2.30.29.30">
    <property type="entry name" value="Pleckstrin-homology domain (PH domain)/Phosphotyrosine-binding domain (PTB)"/>
    <property type="match status" value="1"/>
</dbReference>
<dbReference type="SUPFAM" id="SSF50729">
    <property type="entry name" value="PH domain-like"/>
    <property type="match status" value="1"/>
</dbReference>